<dbReference type="VEuPathDB" id="FungiDB:MYCFIDRAFT_180730"/>
<reference evidence="3 4" key="1">
    <citation type="journal article" date="2012" name="PLoS Pathog.">
        <title>Diverse lifestyles and strategies of plant pathogenesis encoded in the genomes of eighteen Dothideomycetes fungi.</title>
        <authorList>
            <person name="Ohm R.A."/>
            <person name="Feau N."/>
            <person name="Henrissat B."/>
            <person name="Schoch C.L."/>
            <person name="Horwitz B.A."/>
            <person name="Barry K.W."/>
            <person name="Condon B.J."/>
            <person name="Copeland A.C."/>
            <person name="Dhillon B."/>
            <person name="Glaser F."/>
            <person name="Hesse C.N."/>
            <person name="Kosti I."/>
            <person name="LaButti K."/>
            <person name="Lindquist E.A."/>
            <person name="Lucas S."/>
            <person name="Salamov A.A."/>
            <person name="Bradshaw R.E."/>
            <person name="Ciuffetti L."/>
            <person name="Hamelin R.C."/>
            <person name="Kema G.H.J."/>
            <person name="Lawrence C."/>
            <person name="Scott J.A."/>
            <person name="Spatafora J.W."/>
            <person name="Turgeon B.G."/>
            <person name="de Wit P.J.G.M."/>
            <person name="Zhong S."/>
            <person name="Goodwin S.B."/>
            <person name="Grigoriev I.V."/>
        </authorList>
    </citation>
    <scope>NUCLEOTIDE SEQUENCE [LARGE SCALE GENOMIC DNA]</scope>
    <source>
        <strain evidence="3 4">CIRAD86</strain>
    </source>
</reference>
<keyword evidence="4" id="KW-1185">Reference proteome</keyword>
<sequence length="564" mass="61507">MLTTALFIAILTPPLKSSQPALLPRADAGLQLLTCRSRNERTKCFHVFLMQIRRACHPRCLILPFCRQAGPDQQHESSSICTSSFCASLLPGSSPQLLVSAGRRLGSRERMPRTSDAIHAPHSTPLYIESQFAILVDSYDVPNHVPCKTLIWNDDAGAEKDDAPGEENAPSWKEVPGENALSKEEWGFRPTADMWRPQRPEPPSIANEYGSGDQRAPAQNNDLTARPSPGYERLLVLGSPSQEEGLAPLQQWRREEGTETESTIHREADKMIAPAQHKELTARPSLERGLRGGSRAKRTLRMQMRPCTITTADVQRLQGPGAPSSITSNATETKALAQHKGLTARPSPDQELVVSDHNSQPPNESTAAVRATQDTEQVAAIQDIDERQAELGEAVVPHKISSQLVETANGGGVRSDQCVEGMGIAHCIPNLGHTAADAEAAGHTDSTTTCLQAQSLVLIVARCLAAVSLTRAENDSSSHRTTKAPEASDEKWHPASKTQCPRRPTITQPQLSNPRLPALLLRTLHILTRCQSQTWLLDLSPSHRSAQQTSNLTKSTSLELCLFP</sequence>
<feature type="region of interest" description="Disordered" evidence="1">
    <location>
        <begin position="474"/>
        <end position="511"/>
    </location>
</feature>
<keyword evidence="2" id="KW-0732">Signal</keyword>
<dbReference type="HOGENOM" id="CLU_483220_0_0_1"/>
<feature type="region of interest" description="Disordered" evidence="1">
    <location>
        <begin position="342"/>
        <end position="367"/>
    </location>
</feature>
<evidence type="ECO:0000313" key="3">
    <source>
        <dbReference type="EMBL" id="EME76743.1"/>
    </source>
</evidence>
<evidence type="ECO:0000256" key="1">
    <source>
        <dbReference type="SAM" id="MobiDB-lite"/>
    </source>
</evidence>
<dbReference type="GeneID" id="19334491"/>
<gene>
    <name evidence="3" type="ORF">MYCFIDRAFT_180730</name>
</gene>
<accession>M3AHS3</accession>
<feature type="compositionally biased region" description="Polar residues" evidence="1">
    <location>
        <begin position="356"/>
        <end position="367"/>
    </location>
</feature>
<evidence type="ECO:0000313" key="4">
    <source>
        <dbReference type="Proteomes" id="UP000016932"/>
    </source>
</evidence>
<protein>
    <submittedName>
        <fullName evidence="3">Uncharacterized protein</fullName>
    </submittedName>
</protein>
<dbReference type="RefSeq" id="XP_007932656.1">
    <property type="nucleotide sequence ID" value="XM_007934465.1"/>
</dbReference>
<dbReference type="Proteomes" id="UP000016932">
    <property type="component" value="Unassembled WGS sequence"/>
</dbReference>
<dbReference type="KEGG" id="pfj:MYCFIDRAFT_180730"/>
<name>M3AHS3_PSEFD</name>
<proteinExistence type="predicted"/>
<evidence type="ECO:0000256" key="2">
    <source>
        <dbReference type="SAM" id="SignalP"/>
    </source>
</evidence>
<dbReference type="AlphaFoldDB" id="M3AHS3"/>
<feature type="signal peptide" evidence="2">
    <location>
        <begin position="1"/>
        <end position="17"/>
    </location>
</feature>
<feature type="chain" id="PRO_5004031347" evidence="2">
    <location>
        <begin position="18"/>
        <end position="564"/>
    </location>
</feature>
<dbReference type="EMBL" id="KB446576">
    <property type="protein sequence ID" value="EME76743.1"/>
    <property type="molecule type" value="Genomic_DNA"/>
</dbReference>
<feature type="region of interest" description="Disordered" evidence="1">
    <location>
        <begin position="156"/>
        <end position="229"/>
    </location>
</feature>
<organism evidence="3 4">
    <name type="scientific">Pseudocercospora fijiensis (strain CIRAD86)</name>
    <name type="common">Black leaf streak disease fungus</name>
    <name type="synonym">Mycosphaerella fijiensis</name>
    <dbReference type="NCBI Taxonomy" id="383855"/>
    <lineage>
        <taxon>Eukaryota</taxon>
        <taxon>Fungi</taxon>
        <taxon>Dikarya</taxon>
        <taxon>Ascomycota</taxon>
        <taxon>Pezizomycotina</taxon>
        <taxon>Dothideomycetes</taxon>
        <taxon>Dothideomycetidae</taxon>
        <taxon>Mycosphaerellales</taxon>
        <taxon>Mycosphaerellaceae</taxon>
        <taxon>Pseudocercospora</taxon>
    </lineage>
</organism>